<dbReference type="InterPro" id="IPR036388">
    <property type="entry name" value="WH-like_DNA-bd_sf"/>
</dbReference>
<feature type="domain" description="HRDC" evidence="2">
    <location>
        <begin position="256"/>
        <end position="339"/>
    </location>
</feature>
<keyword evidence="4" id="KW-1185">Reference proteome</keyword>
<feature type="region of interest" description="Disordered" evidence="1">
    <location>
        <begin position="178"/>
        <end position="215"/>
    </location>
</feature>
<evidence type="ECO:0000313" key="4">
    <source>
        <dbReference type="Proteomes" id="UP001390339"/>
    </source>
</evidence>
<dbReference type="SMART" id="SM00956">
    <property type="entry name" value="RQC"/>
    <property type="match status" value="1"/>
</dbReference>
<evidence type="ECO:0000259" key="2">
    <source>
        <dbReference type="PROSITE" id="PS50967"/>
    </source>
</evidence>
<dbReference type="InterPro" id="IPR044876">
    <property type="entry name" value="HRDC_dom_sf"/>
</dbReference>
<dbReference type="Gene3D" id="1.10.150.80">
    <property type="entry name" value="HRDC domain"/>
    <property type="match status" value="1"/>
</dbReference>
<accession>A0ABR2IWU0</accession>
<dbReference type="InterPro" id="IPR036390">
    <property type="entry name" value="WH_DNA-bd_sf"/>
</dbReference>
<dbReference type="InterPro" id="IPR002121">
    <property type="entry name" value="HRDC_dom"/>
</dbReference>
<evidence type="ECO:0000256" key="1">
    <source>
        <dbReference type="SAM" id="MobiDB-lite"/>
    </source>
</evidence>
<gene>
    <name evidence="3" type="ORF">PGQ11_007838</name>
</gene>
<sequence>MINDGEGNEQQKQRQRNMLSAMTDFADNQSDCRRVEILRYFGEEFAQADCNKTCDNCQSGAILDVKDFTNVAVAALHLTRSQGQLTLVQCTEILMGLNRKKVLVSTHPDTEKYFGIAKKTSKHDVHRIMDRLHAEGALTEKNVYQRSNRMAVQYFKIGRNAGAFMNGRKKLTLTVQIKGGGGQASTSKGKKKTATAAPPSDPVSFPMQPRKTKGKSKAIATVLLDDDEERQPVRQLQRQAPVGPPIRQDAKLAPSDDVHSALVEEFQIEAIHLAEKIQNSKQIRLPIFSAQQLRGMALGWTTDVEAMKGIPSMSSSKVDDYGLQFIPLVKRFQKRYKIMTGADIRTPELVNTVDTSVVDLVSSEDEELNDLGETSRFFGSVSRQKPPDEASF</sequence>
<dbReference type="SUPFAM" id="SSF46785">
    <property type="entry name" value="Winged helix' DNA-binding domain"/>
    <property type="match status" value="1"/>
</dbReference>
<dbReference type="Pfam" id="PF09382">
    <property type="entry name" value="RQC"/>
    <property type="match status" value="1"/>
</dbReference>
<dbReference type="Proteomes" id="UP001390339">
    <property type="component" value="Unassembled WGS sequence"/>
</dbReference>
<organism evidence="3 4">
    <name type="scientific">Apiospora arundinis</name>
    <dbReference type="NCBI Taxonomy" id="335852"/>
    <lineage>
        <taxon>Eukaryota</taxon>
        <taxon>Fungi</taxon>
        <taxon>Dikarya</taxon>
        <taxon>Ascomycota</taxon>
        <taxon>Pezizomycotina</taxon>
        <taxon>Sordariomycetes</taxon>
        <taxon>Xylariomycetidae</taxon>
        <taxon>Amphisphaeriales</taxon>
        <taxon>Apiosporaceae</taxon>
        <taxon>Apiospora</taxon>
    </lineage>
</organism>
<dbReference type="GO" id="GO:0004386">
    <property type="term" value="F:helicase activity"/>
    <property type="evidence" value="ECO:0007669"/>
    <property type="project" value="UniProtKB-KW"/>
</dbReference>
<proteinExistence type="predicted"/>
<keyword evidence="3" id="KW-0378">Hydrolase</keyword>
<protein>
    <submittedName>
        <fullName evidence="3">RecQ family ATP-dependent DNA helicase</fullName>
    </submittedName>
</protein>
<evidence type="ECO:0000313" key="3">
    <source>
        <dbReference type="EMBL" id="KAK8869260.1"/>
    </source>
</evidence>
<dbReference type="InterPro" id="IPR018982">
    <property type="entry name" value="RQC_domain"/>
</dbReference>
<dbReference type="Gene3D" id="1.10.10.10">
    <property type="entry name" value="Winged helix-like DNA-binding domain superfamily/Winged helix DNA-binding domain"/>
    <property type="match status" value="1"/>
</dbReference>
<name>A0ABR2IWU0_9PEZI</name>
<dbReference type="PROSITE" id="PS50967">
    <property type="entry name" value="HRDC"/>
    <property type="match status" value="1"/>
</dbReference>
<dbReference type="Pfam" id="PF16124">
    <property type="entry name" value="RecQ_Zn_bind"/>
    <property type="match status" value="1"/>
</dbReference>
<keyword evidence="3" id="KW-0547">Nucleotide-binding</keyword>
<keyword evidence="3" id="KW-0067">ATP-binding</keyword>
<reference evidence="3 4" key="1">
    <citation type="journal article" date="2024" name="IMA Fungus">
        <title>Apiospora arundinis, a panoply of carbohydrate-active enzymes and secondary metabolites.</title>
        <authorList>
            <person name="Sorensen T."/>
            <person name="Petersen C."/>
            <person name="Muurmann A.T."/>
            <person name="Christiansen J.V."/>
            <person name="Brundto M.L."/>
            <person name="Overgaard C.K."/>
            <person name="Boysen A.T."/>
            <person name="Wollenberg R.D."/>
            <person name="Larsen T.O."/>
            <person name="Sorensen J.L."/>
            <person name="Nielsen K.L."/>
            <person name="Sondergaard T.E."/>
        </authorList>
    </citation>
    <scope>NUCLEOTIDE SEQUENCE [LARGE SCALE GENOMIC DNA]</scope>
    <source>
        <strain evidence="3 4">AAU 773</strain>
    </source>
</reference>
<dbReference type="InterPro" id="IPR032284">
    <property type="entry name" value="RecQ_Zn-bd"/>
</dbReference>
<dbReference type="EMBL" id="JAPCWZ010000004">
    <property type="protein sequence ID" value="KAK8869260.1"/>
    <property type="molecule type" value="Genomic_DNA"/>
</dbReference>
<keyword evidence="3" id="KW-0347">Helicase</keyword>
<comment type="caution">
    <text evidence="3">The sequence shown here is derived from an EMBL/GenBank/DDBJ whole genome shotgun (WGS) entry which is preliminary data.</text>
</comment>